<dbReference type="Pfam" id="PF00504">
    <property type="entry name" value="Chloroa_b-bind"/>
    <property type="match status" value="1"/>
</dbReference>
<evidence type="ECO:0000256" key="4">
    <source>
        <dbReference type="ARBA" id="ARBA00022640"/>
    </source>
</evidence>
<evidence type="ECO:0000256" key="3">
    <source>
        <dbReference type="ARBA" id="ARBA00022531"/>
    </source>
</evidence>
<feature type="binding site" evidence="5">
    <location>
        <position position="168"/>
    </location>
    <ligand>
        <name>chlorophyll b</name>
        <dbReference type="ChEBI" id="CHEBI:61721"/>
        <label>4</label>
    </ligand>
</feature>
<evidence type="ECO:0000256" key="5">
    <source>
        <dbReference type="PIRSR" id="PIRSR601344-1"/>
    </source>
</evidence>
<dbReference type="PANTHER" id="PTHR21649">
    <property type="entry name" value="CHLOROPHYLL A/B BINDING PROTEIN"/>
    <property type="match status" value="1"/>
</dbReference>
<evidence type="ECO:0000256" key="2">
    <source>
        <dbReference type="ARBA" id="ARBA00022528"/>
    </source>
</evidence>
<dbReference type="GO" id="GO:0009765">
    <property type="term" value="P:photosynthesis, light harvesting"/>
    <property type="evidence" value="ECO:0007669"/>
    <property type="project" value="InterPro"/>
</dbReference>
<evidence type="ECO:0008006" key="7">
    <source>
        <dbReference type="Google" id="ProtNLM"/>
    </source>
</evidence>
<keyword evidence="5" id="KW-0148">Chlorophyll</keyword>
<feature type="binding site" description="axial binding residue" evidence="5">
    <location>
        <position position="61"/>
    </location>
    <ligand>
        <name>chlorophyll b</name>
        <dbReference type="ChEBI" id="CHEBI:61721"/>
        <label>1</label>
    </ligand>
    <ligandPart>
        <name>Mg</name>
        <dbReference type="ChEBI" id="CHEBI:25107"/>
    </ligandPart>
</feature>
<dbReference type="GO" id="GO:0009507">
    <property type="term" value="C:chloroplast"/>
    <property type="evidence" value="ECO:0007669"/>
    <property type="project" value="UniProtKB-SubCell"/>
</dbReference>
<keyword evidence="2" id="KW-0150">Chloroplast</keyword>
<feature type="binding site" evidence="5">
    <location>
        <position position="76"/>
    </location>
    <ligand>
        <name>chlorophyll a</name>
        <dbReference type="ChEBI" id="CHEBI:58416"/>
        <label>1</label>
    </ligand>
</feature>
<feature type="binding site" evidence="5">
    <location>
        <position position="73"/>
    </location>
    <ligand>
        <name>chlorophyll a</name>
        <dbReference type="ChEBI" id="CHEBI:58416"/>
        <label>1</label>
    </ligand>
</feature>
<accession>A0A7S1TMR6</accession>
<gene>
    <name evidence="6" type="ORF">EAUS1353_LOCUS2453</name>
</gene>
<evidence type="ECO:0000313" key="6">
    <source>
        <dbReference type="EMBL" id="CAD9240714.1"/>
    </source>
</evidence>
<dbReference type="EMBL" id="HBGI01003759">
    <property type="protein sequence ID" value="CAD9240714.1"/>
    <property type="molecule type" value="Transcribed_RNA"/>
</dbReference>
<feature type="binding site" description="axial binding residue" evidence="5">
    <location>
        <position position="78"/>
    </location>
    <ligand>
        <name>chlorophyll b</name>
        <dbReference type="ChEBI" id="CHEBI:61721"/>
        <label>1</label>
    </ligand>
    <ligandPart>
        <name>Mg</name>
        <dbReference type="ChEBI" id="CHEBI:25107"/>
    </ligandPart>
</feature>
<sequence>MAAFVGVSALSTARVQRASVSRSSATVVRMAKSQAIPFLEKPDTLDGSLAGDAGFDPLRLSKYLNLKYLRAAELKHGRICMLATLGWVVQEIVRLPGPMFQEKHALQAIYKVPLASWVQIIAFISIIELVTFRSNYDDSSAPGDYGFDPLNLGKSGVIERYQLNEIKNGRLAMIAFMGFLFQQLVTGQGVIEQLANFKSV</sequence>
<proteinExistence type="predicted"/>
<comment type="subcellular location">
    <subcellularLocation>
        <location evidence="1">Plastid</location>
        <location evidence="1">Chloroplast</location>
    </subcellularLocation>
</comment>
<evidence type="ECO:0000256" key="1">
    <source>
        <dbReference type="ARBA" id="ARBA00004229"/>
    </source>
</evidence>
<feature type="binding site" evidence="5">
    <location>
        <position position="165"/>
    </location>
    <ligand>
        <name>chlorophyll a</name>
        <dbReference type="ChEBI" id="CHEBI:58416"/>
        <label>1</label>
    </ligand>
</feature>
<feature type="binding site" description="axial binding residue" evidence="5">
    <location>
        <position position="128"/>
    </location>
    <ligand>
        <name>chlorophyll b</name>
        <dbReference type="ChEBI" id="CHEBI:61721"/>
        <label>1</label>
    </ligand>
    <ligandPart>
        <name>Mg</name>
        <dbReference type="ChEBI" id="CHEBI:25107"/>
    </ligandPart>
</feature>
<keyword evidence="4" id="KW-0934">Plastid</keyword>
<dbReference type="GO" id="GO:0016020">
    <property type="term" value="C:membrane"/>
    <property type="evidence" value="ECO:0007669"/>
    <property type="project" value="InterPro"/>
</dbReference>
<dbReference type="AlphaFoldDB" id="A0A7S1TMR6"/>
<feature type="binding site" evidence="5">
    <location>
        <position position="182"/>
    </location>
    <ligand>
        <name>chlorophyll a</name>
        <dbReference type="ChEBI" id="CHEBI:58416"/>
        <label>1</label>
    </ligand>
</feature>
<protein>
    <recommendedName>
        <fullName evidence="7">Light-harvesting complex protein</fullName>
    </recommendedName>
</protein>
<keyword evidence="5" id="KW-0157">Chromophore</keyword>
<dbReference type="InterPro" id="IPR001344">
    <property type="entry name" value="Chloro_AB-bd_pln"/>
</dbReference>
<name>A0A7S1TMR6_9RHOD</name>
<reference evidence="6" key="1">
    <citation type="submission" date="2021-01" db="EMBL/GenBank/DDBJ databases">
        <authorList>
            <person name="Corre E."/>
            <person name="Pelletier E."/>
            <person name="Niang G."/>
            <person name="Scheremetjew M."/>
            <person name="Finn R."/>
            <person name="Kale V."/>
            <person name="Holt S."/>
            <person name="Cochrane G."/>
            <person name="Meng A."/>
            <person name="Brown T."/>
            <person name="Cohen L."/>
        </authorList>
    </citation>
    <scope>NUCLEOTIDE SEQUENCE</scope>
    <source>
        <strain evidence="6">CCMP3124</strain>
    </source>
</reference>
<dbReference type="Gene3D" id="1.10.3460.10">
    <property type="entry name" value="Chlorophyll a/b binding protein domain"/>
    <property type="match status" value="1"/>
</dbReference>
<organism evidence="6">
    <name type="scientific">Erythrolobus australicus</name>
    <dbReference type="NCBI Taxonomy" id="1077150"/>
    <lineage>
        <taxon>Eukaryota</taxon>
        <taxon>Rhodophyta</taxon>
        <taxon>Bangiophyceae</taxon>
        <taxon>Porphyridiales</taxon>
        <taxon>Porphyridiaceae</taxon>
        <taxon>Erythrolobus</taxon>
    </lineage>
</organism>
<feature type="binding site" evidence="5">
    <location>
        <position position="170"/>
    </location>
    <ligand>
        <name>chlorophyll a</name>
        <dbReference type="ChEBI" id="CHEBI:58416"/>
        <label>1</label>
    </ligand>
</feature>
<dbReference type="GO" id="GO:0016168">
    <property type="term" value="F:chlorophyll binding"/>
    <property type="evidence" value="ECO:0007669"/>
    <property type="project" value="UniProtKB-KW"/>
</dbReference>
<keyword evidence="3" id="KW-0602">Photosynthesis</keyword>
<dbReference type="InterPro" id="IPR022796">
    <property type="entry name" value="Chloroa_b-bind"/>
</dbReference>
<dbReference type="SUPFAM" id="SSF103511">
    <property type="entry name" value="Chlorophyll a-b binding protein"/>
    <property type="match status" value="1"/>
</dbReference>